<dbReference type="AlphaFoldDB" id="A0A8T1VKD1"/>
<dbReference type="EMBL" id="JAGDFM010000282">
    <property type="protein sequence ID" value="KAG7380669.1"/>
    <property type="molecule type" value="Genomic_DNA"/>
</dbReference>
<dbReference type="Proteomes" id="UP000694044">
    <property type="component" value="Unassembled WGS sequence"/>
</dbReference>
<sequence>MTHAARGASCWQDGPSVNTGGWSARMTGPLRQQHRGGLLVFALRPRKPTADLERVMTREANHAVARVAHAPLVTAPAPVGASSGRSFPTRSSESKLDWSDRRP</sequence>
<evidence type="ECO:0000313" key="3">
    <source>
        <dbReference type="Proteomes" id="UP000694044"/>
    </source>
</evidence>
<name>A0A8T1VKD1_9STRA</name>
<comment type="caution">
    <text evidence="2">The sequence shown here is derived from an EMBL/GenBank/DDBJ whole genome shotgun (WGS) entry which is preliminary data.</text>
</comment>
<feature type="region of interest" description="Disordered" evidence="1">
    <location>
        <begin position="1"/>
        <end position="28"/>
    </location>
</feature>
<feature type="region of interest" description="Disordered" evidence="1">
    <location>
        <begin position="74"/>
        <end position="103"/>
    </location>
</feature>
<proteinExistence type="predicted"/>
<gene>
    <name evidence="2" type="ORF">PHYPSEUDO_006934</name>
</gene>
<feature type="compositionally biased region" description="Basic and acidic residues" evidence="1">
    <location>
        <begin position="92"/>
        <end position="103"/>
    </location>
</feature>
<accession>A0A8T1VKD1</accession>
<reference evidence="2" key="1">
    <citation type="submission" date="2021-02" db="EMBL/GenBank/DDBJ databases">
        <authorList>
            <person name="Palmer J.M."/>
        </authorList>
    </citation>
    <scope>NUCLEOTIDE SEQUENCE</scope>
    <source>
        <strain evidence="2">SCRP734</strain>
    </source>
</reference>
<protein>
    <submittedName>
        <fullName evidence="2">Uncharacterized protein</fullName>
    </submittedName>
</protein>
<organism evidence="2 3">
    <name type="scientific">Phytophthora pseudosyringae</name>
    <dbReference type="NCBI Taxonomy" id="221518"/>
    <lineage>
        <taxon>Eukaryota</taxon>
        <taxon>Sar</taxon>
        <taxon>Stramenopiles</taxon>
        <taxon>Oomycota</taxon>
        <taxon>Peronosporomycetes</taxon>
        <taxon>Peronosporales</taxon>
        <taxon>Peronosporaceae</taxon>
        <taxon>Phytophthora</taxon>
    </lineage>
</organism>
<keyword evidence="3" id="KW-1185">Reference proteome</keyword>
<evidence type="ECO:0000313" key="2">
    <source>
        <dbReference type="EMBL" id="KAG7380669.1"/>
    </source>
</evidence>
<evidence type="ECO:0000256" key="1">
    <source>
        <dbReference type="SAM" id="MobiDB-lite"/>
    </source>
</evidence>